<keyword evidence="2" id="KW-0217">Developmental protein</keyword>
<evidence type="ECO:0000259" key="9">
    <source>
        <dbReference type="PROSITE" id="PS50822"/>
    </source>
</evidence>
<dbReference type="GO" id="GO:0031047">
    <property type="term" value="P:regulatory ncRNA-mediated gene silencing"/>
    <property type="evidence" value="ECO:0000318"/>
    <property type="project" value="GO_Central"/>
</dbReference>
<dbReference type="Gene3D" id="3.40.50.2300">
    <property type="match status" value="1"/>
</dbReference>
<dbReference type="SUPFAM" id="SSF53098">
    <property type="entry name" value="Ribonuclease H-like"/>
    <property type="match status" value="1"/>
</dbReference>
<dbReference type="GO" id="GO:0005634">
    <property type="term" value="C:nucleus"/>
    <property type="evidence" value="ECO:0000318"/>
    <property type="project" value="GO_Central"/>
</dbReference>
<evidence type="ECO:0000256" key="2">
    <source>
        <dbReference type="ARBA" id="ARBA00022473"/>
    </source>
</evidence>
<dbReference type="GO" id="GO:0034587">
    <property type="term" value="P:piRNA processing"/>
    <property type="evidence" value="ECO:0000318"/>
    <property type="project" value="GO_Central"/>
</dbReference>
<evidence type="ECO:0000256" key="1">
    <source>
        <dbReference type="ARBA" id="ARBA00004496"/>
    </source>
</evidence>
<evidence type="ECO:0000259" key="8">
    <source>
        <dbReference type="PROSITE" id="PS50821"/>
    </source>
</evidence>
<name>E9GBD4_DAPPU</name>
<evidence type="ECO:0000256" key="4">
    <source>
        <dbReference type="ARBA" id="ARBA00022884"/>
    </source>
</evidence>
<proteinExistence type="inferred from homology"/>
<dbReference type="OrthoDB" id="445936at2759"/>
<reference evidence="10 11" key="1">
    <citation type="journal article" date="2011" name="Science">
        <title>The ecoresponsive genome of Daphnia pulex.</title>
        <authorList>
            <person name="Colbourne J.K."/>
            <person name="Pfrender M.E."/>
            <person name="Gilbert D."/>
            <person name="Thomas W.K."/>
            <person name="Tucker A."/>
            <person name="Oakley T.H."/>
            <person name="Tokishita S."/>
            <person name="Aerts A."/>
            <person name="Arnold G.J."/>
            <person name="Basu M.K."/>
            <person name="Bauer D.J."/>
            <person name="Caceres C.E."/>
            <person name="Carmel L."/>
            <person name="Casola C."/>
            <person name="Choi J.H."/>
            <person name="Detter J.C."/>
            <person name="Dong Q."/>
            <person name="Dusheyko S."/>
            <person name="Eads B.D."/>
            <person name="Frohlich T."/>
            <person name="Geiler-Samerotte K.A."/>
            <person name="Gerlach D."/>
            <person name="Hatcher P."/>
            <person name="Jogdeo S."/>
            <person name="Krijgsveld J."/>
            <person name="Kriventseva E.V."/>
            <person name="Kultz D."/>
            <person name="Laforsch C."/>
            <person name="Lindquist E."/>
            <person name="Lopez J."/>
            <person name="Manak J.R."/>
            <person name="Muller J."/>
            <person name="Pangilinan J."/>
            <person name="Patwardhan R.P."/>
            <person name="Pitluck S."/>
            <person name="Pritham E.J."/>
            <person name="Rechtsteiner A."/>
            <person name="Rho M."/>
            <person name="Rogozin I.B."/>
            <person name="Sakarya O."/>
            <person name="Salamov A."/>
            <person name="Schaack S."/>
            <person name="Shapiro H."/>
            <person name="Shiga Y."/>
            <person name="Skalitzky C."/>
            <person name="Smith Z."/>
            <person name="Souvorov A."/>
            <person name="Sung W."/>
            <person name="Tang Z."/>
            <person name="Tsuchiya D."/>
            <person name="Tu H."/>
            <person name="Vos H."/>
            <person name="Wang M."/>
            <person name="Wolf Y.I."/>
            <person name="Yamagata H."/>
            <person name="Yamada T."/>
            <person name="Ye Y."/>
            <person name="Shaw J.R."/>
            <person name="Andrews J."/>
            <person name="Crease T.J."/>
            <person name="Tang H."/>
            <person name="Lucas S.M."/>
            <person name="Robertson H.M."/>
            <person name="Bork P."/>
            <person name="Koonin E.V."/>
            <person name="Zdobnov E.M."/>
            <person name="Grigoriev I.V."/>
            <person name="Lynch M."/>
            <person name="Boore J.L."/>
        </authorList>
    </citation>
    <scope>NUCLEOTIDE SEQUENCE [LARGE SCALE GENOMIC DNA]</scope>
</reference>
<dbReference type="PROSITE" id="PS50821">
    <property type="entry name" value="PAZ"/>
    <property type="match status" value="1"/>
</dbReference>
<dbReference type="GO" id="GO:0043186">
    <property type="term" value="C:P granule"/>
    <property type="evidence" value="ECO:0000318"/>
    <property type="project" value="GO_Central"/>
</dbReference>
<dbReference type="Proteomes" id="UP000000305">
    <property type="component" value="Unassembled WGS sequence"/>
</dbReference>
<feature type="region of interest" description="Disordered" evidence="7">
    <location>
        <begin position="1"/>
        <end position="75"/>
    </location>
</feature>
<feature type="domain" description="PAZ" evidence="8">
    <location>
        <begin position="275"/>
        <end position="392"/>
    </location>
</feature>
<dbReference type="FunCoup" id="E9GBD4">
    <property type="interactions" value="63"/>
</dbReference>
<accession>E9GBD4</accession>
<dbReference type="SMART" id="SM00949">
    <property type="entry name" value="PAZ"/>
    <property type="match status" value="1"/>
</dbReference>
<protein>
    <submittedName>
        <fullName evidence="10">Aubergine/Piwi-like protein copy E</fullName>
    </submittedName>
</protein>
<evidence type="ECO:0000256" key="6">
    <source>
        <dbReference type="ARBA" id="ARBA00038291"/>
    </source>
</evidence>
<keyword evidence="5" id="KW-0943">RNA-mediated gene silencing</keyword>
<dbReference type="Gene3D" id="2.170.260.10">
    <property type="entry name" value="paz domain"/>
    <property type="match status" value="1"/>
</dbReference>
<feature type="compositionally biased region" description="Basic and acidic residues" evidence="7">
    <location>
        <begin position="1"/>
        <end position="29"/>
    </location>
</feature>
<keyword evidence="3" id="KW-0963">Cytoplasm</keyword>
<keyword evidence="4" id="KW-0694">RNA-binding</keyword>
<dbReference type="GO" id="GO:0007283">
    <property type="term" value="P:spermatogenesis"/>
    <property type="evidence" value="ECO:0000318"/>
    <property type="project" value="GO_Central"/>
</dbReference>
<comment type="similarity">
    <text evidence="6">Belongs to the argonaute family. Piwi subfamily.</text>
</comment>
<dbReference type="OMA" id="RRDFHDT"/>
<dbReference type="InterPro" id="IPR036085">
    <property type="entry name" value="PAZ_dom_sf"/>
</dbReference>
<evidence type="ECO:0000256" key="7">
    <source>
        <dbReference type="SAM" id="MobiDB-lite"/>
    </source>
</evidence>
<dbReference type="HOGENOM" id="CLU_008813_0_0_1"/>
<gene>
    <name evidence="10" type="ORF">DAPPUDRAFT_442508</name>
</gene>
<evidence type="ECO:0000313" key="11">
    <source>
        <dbReference type="Proteomes" id="UP000000305"/>
    </source>
</evidence>
<dbReference type="PROSITE" id="PS50822">
    <property type="entry name" value="PIWI"/>
    <property type="match status" value="1"/>
</dbReference>
<evidence type="ECO:0000313" key="10">
    <source>
        <dbReference type="EMBL" id="EFX83177.1"/>
    </source>
</evidence>
<dbReference type="Pfam" id="PF02170">
    <property type="entry name" value="PAZ"/>
    <property type="match status" value="1"/>
</dbReference>
<dbReference type="GO" id="GO:0034584">
    <property type="term" value="F:piRNA binding"/>
    <property type="evidence" value="ECO:0000318"/>
    <property type="project" value="GO_Central"/>
</dbReference>
<dbReference type="Pfam" id="PF02171">
    <property type="entry name" value="Piwi"/>
    <property type="match status" value="1"/>
</dbReference>
<feature type="domain" description="Piwi" evidence="9">
    <location>
        <begin position="556"/>
        <end position="859"/>
    </location>
</feature>
<dbReference type="GO" id="GO:0004521">
    <property type="term" value="F:RNA endonuclease activity"/>
    <property type="evidence" value="ECO:0000318"/>
    <property type="project" value="GO_Central"/>
</dbReference>
<dbReference type="InParanoid" id="E9GBD4"/>
<dbReference type="InterPro" id="IPR003165">
    <property type="entry name" value="Piwi"/>
</dbReference>
<dbReference type="Pfam" id="PF23278">
    <property type="entry name" value="Piwi_N"/>
    <property type="match status" value="1"/>
</dbReference>
<dbReference type="CDD" id="cd04658">
    <property type="entry name" value="Piwi_piwi-like_Euk"/>
    <property type="match status" value="1"/>
</dbReference>
<evidence type="ECO:0000256" key="5">
    <source>
        <dbReference type="ARBA" id="ARBA00023158"/>
    </source>
</evidence>
<dbReference type="CDD" id="cd02845">
    <property type="entry name" value="PAZ_piwi_like"/>
    <property type="match status" value="1"/>
</dbReference>
<dbReference type="eggNOG" id="KOG1042">
    <property type="taxonomic scope" value="Eukaryota"/>
</dbReference>
<dbReference type="Gene3D" id="3.30.420.10">
    <property type="entry name" value="Ribonuclease H-like superfamily/Ribonuclease H"/>
    <property type="match status" value="1"/>
</dbReference>
<dbReference type="KEGG" id="dpx:DAPPUDRAFT_442508"/>
<sequence>MSDAERRGVKRSSRELQQHLPRRPQENARAHNGTSSQIIQEIRQGEVRGGEASGESGENAGSSRGLSRIRNNQPLGNTTEKFFHQILSHDLVTRPTDARFSKAGSEGSQIEVQSNYFHLTKRPDMKLLQYRVDFTPEIDHPGVKKALIRVHEQMIGKYIFDGTLLYNTTRLPQPLELISKRKSDDSEVKITLRLTSEIQKEDPVYTSVTNLILRRCMSMLNLVMIRRNFYDKEAREDVPNHPITIWPGYLTTIRHHEQEYFMNVEVINKFLRRDTAYDVMDKMRLANTDNLQERIKAELVGKIVMTGYNNKTYRIDDVDFVNRADSTFHLKKEDRDISYIEYYKNRYQQNIRFPNQPMLVSRPSRRDINGCANQNMEPQAIYLVPELCGMTGLSAEQRDNNNLKKAISNITRVTPDKRVETLLKFRRRLANSPEIQRELTSWGLQFANDLVTCKARILPAKPLMTGAGRISIRDGEWSSDMQRNKMAVSAEFKEWIVILPSRMNQQVRHFVKLLQQVGLPQGFNVPEPRYVALEREQTSEYINAMRDNVSHRDYDIVMCVLRTNRTDTYSAIKKYTFCERGIPSQVITGRIIEGNQGKLMSVATKVMTQIACKLGAEPWKAQVPNKPWMIVGYDTFHDAAQRKAVGAFVASTNDSFTRYNSSVKIHSANEEISPSFQDHMLTSLKAYYMAQLENKSKILLPENIIVYRDGIGAGDIQTVLDIELEGIKEACKKAAMITKTGHYNPGISFVIVSKKINTRFFLKRRDAFGNPPCGTVVDNTVTLSERFDFFLVSQKVNQGTISPINFNVIYNSSNITPDIHQSLAYALTHVYFNWPGTVRVPAPIQYAHKLAYLIGERTQRMPLDNLAKYPYYL</sequence>
<dbReference type="AlphaFoldDB" id="E9GBD4"/>
<dbReference type="SMART" id="SM00950">
    <property type="entry name" value="Piwi"/>
    <property type="match status" value="1"/>
</dbReference>
<dbReference type="InterPro" id="IPR012337">
    <property type="entry name" value="RNaseH-like_sf"/>
</dbReference>
<dbReference type="InterPro" id="IPR036397">
    <property type="entry name" value="RNaseH_sf"/>
</dbReference>
<dbReference type="PANTHER" id="PTHR22891">
    <property type="entry name" value="EUKARYOTIC TRANSLATION INITIATION FACTOR 2C"/>
    <property type="match status" value="1"/>
</dbReference>
<dbReference type="STRING" id="6669.E9GBD4"/>
<dbReference type="PhylomeDB" id="E9GBD4"/>
<dbReference type="FunFam" id="2.170.260.10:FF:000003">
    <property type="entry name" value="Piwi-like RNA-mediated gene silencing 2"/>
    <property type="match status" value="1"/>
</dbReference>
<organism evidence="10 11">
    <name type="scientific">Daphnia pulex</name>
    <name type="common">Water flea</name>
    <dbReference type="NCBI Taxonomy" id="6669"/>
    <lineage>
        <taxon>Eukaryota</taxon>
        <taxon>Metazoa</taxon>
        <taxon>Ecdysozoa</taxon>
        <taxon>Arthropoda</taxon>
        <taxon>Crustacea</taxon>
        <taxon>Branchiopoda</taxon>
        <taxon>Diplostraca</taxon>
        <taxon>Cladocera</taxon>
        <taxon>Anomopoda</taxon>
        <taxon>Daphniidae</taxon>
        <taxon>Daphnia</taxon>
    </lineage>
</organism>
<comment type="subcellular location">
    <subcellularLocation>
        <location evidence="1">Cytoplasm</location>
    </subcellularLocation>
</comment>
<evidence type="ECO:0000256" key="3">
    <source>
        <dbReference type="ARBA" id="ARBA00022490"/>
    </source>
</evidence>
<feature type="compositionally biased region" description="Low complexity" evidence="7">
    <location>
        <begin position="53"/>
        <end position="65"/>
    </location>
</feature>
<dbReference type="InterPro" id="IPR003100">
    <property type="entry name" value="PAZ_dom"/>
</dbReference>
<keyword evidence="11" id="KW-1185">Reference proteome</keyword>
<dbReference type="EMBL" id="GL732538">
    <property type="protein sequence ID" value="EFX83177.1"/>
    <property type="molecule type" value="Genomic_DNA"/>
</dbReference>
<dbReference type="SUPFAM" id="SSF101690">
    <property type="entry name" value="PAZ domain"/>
    <property type="match status" value="1"/>
</dbReference>